<dbReference type="GO" id="GO:0003700">
    <property type="term" value="F:DNA-binding transcription factor activity"/>
    <property type="evidence" value="ECO:0007669"/>
    <property type="project" value="InterPro"/>
</dbReference>
<organism evidence="5 6">
    <name type="scientific">Flammeovirga aprica JL-4</name>
    <dbReference type="NCBI Taxonomy" id="694437"/>
    <lineage>
        <taxon>Bacteria</taxon>
        <taxon>Pseudomonadati</taxon>
        <taxon>Bacteroidota</taxon>
        <taxon>Cytophagia</taxon>
        <taxon>Cytophagales</taxon>
        <taxon>Flammeovirgaceae</taxon>
        <taxon>Flammeovirga</taxon>
    </lineage>
</organism>
<evidence type="ECO:0000259" key="4">
    <source>
        <dbReference type="PROSITE" id="PS01124"/>
    </source>
</evidence>
<protein>
    <submittedName>
        <fullName evidence="5">Helix-turn-helix transcriptional regulator</fullName>
    </submittedName>
</protein>
<dbReference type="InterPro" id="IPR009057">
    <property type="entry name" value="Homeodomain-like_sf"/>
</dbReference>
<dbReference type="InterPro" id="IPR018060">
    <property type="entry name" value="HTH_AraC"/>
</dbReference>
<dbReference type="EMBL" id="JABANE010000018">
    <property type="protein sequence ID" value="NME68055.1"/>
    <property type="molecule type" value="Genomic_DNA"/>
</dbReference>
<dbReference type="PROSITE" id="PS01124">
    <property type="entry name" value="HTH_ARAC_FAMILY_2"/>
    <property type="match status" value="1"/>
</dbReference>
<evidence type="ECO:0000256" key="2">
    <source>
        <dbReference type="ARBA" id="ARBA00023125"/>
    </source>
</evidence>
<keyword evidence="2" id="KW-0238">DNA-binding</keyword>
<evidence type="ECO:0000313" key="5">
    <source>
        <dbReference type="EMBL" id="NME68055.1"/>
    </source>
</evidence>
<dbReference type="InterPro" id="IPR020449">
    <property type="entry name" value="Tscrpt_reg_AraC-type_HTH"/>
</dbReference>
<reference evidence="5 6" key="1">
    <citation type="submission" date="2020-04" db="EMBL/GenBank/DDBJ databases">
        <title>Flammeovirga sp. SR4, a novel species isolated from seawater.</title>
        <authorList>
            <person name="Wang X."/>
        </authorList>
    </citation>
    <scope>NUCLEOTIDE SEQUENCE [LARGE SCALE GENOMIC DNA]</scope>
    <source>
        <strain evidence="5 6">ATCC 23126</strain>
    </source>
</reference>
<dbReference type="PRINTS" id="PR00032">
    <property type="entry name" value="HTHARAC"/>
</dbReference>
<dbReference type="Proteomes" id="UP000576082">
    <property type="component" value="Unassembled WGS sequence"/>
</dbReference>
<proteinExistence type="predicted"/>
<evidence type="ECO:0000256" key="1">
    <source>
        <dbReference type="ARBA" id="ARBA00023015"/>
    </source>
</evidence>
<name>A0A7X9RT49_9BACT</name>
<dbReference type="SUPFAM" id="SSF46689">
    <property type="entry name" value="Homeodomain-like"/>
    <property type="match status" value="1"/>
</dbReference>
<feature type="domain" description="HTH araC/xylS-type" evidence="4">
    <location>
        <begin position="229"/>
        <end position="327"/>
    </location>
</feature>
<dbReference type="SMART" id="SM00342">
    <property type="entry name" value="HTH_ARAC"/>
    <property type="match status" value="1"/>
</dbReference>
<comment type="caution">
    <text evidence="5">The sequence shown here is derived from an EMBL/GenBank/DDBJ whole genome shotgun (WGS) entry which is preliminary data.</text>
</comment>
<accession>A0A7X9RT49</accession>
<dbReference type="GO" id="GO:0043565">
    <property type="term" value="F:sequence-specific DNA binding"/>
    <property type="evidence" value="ECO:0007669"/>
    <property type="project" value="InterPro"/>
</dbReference>
<dbReference type="AlphaFoldDB" id="A0A7X9RT49"/>
<keyword evidence="1" id="KW-0805">Transcription regulation</keyword>
<keyword evidence="3" id="KW-0804">Transcription</keyword>
<dbReference type="PANTHER" id="PTHR47893">
    <property type="entry name" value="REGULATORY PROTEIN PCHR"/>
    <property type="match status" value="1"/>
</dbReference>
<dbReference type="Pfam" id="PF12833">
    <property type="entry name" value="HTH_18"/>
    <property type="match status" value="1"/>
</dbReference>
<dbReference type="Gene3D" id="1.10.10.60">
    <property type="entry name" value="Homeodomain-like"/>
    <property type="match status" value="1"/>
</dbReference>
<dbReference type="PANTHER" id="PTHR47893:SF1">
    <property type="entry name" value="REGULATORY PROTEIN PCHR"/>
    <property type="match status" value="1"/>
</dbReference>
<evidence type="ECO:0000313" key="6">
    <source>
        <dbReference type="Proteomes" id="UP000576082"/>
    </source>
</evidence>
<evidence type="ECO:0000256" key="3">
    <source>
        <dbReference type="ARBA" id="ARBA00023163"/>
    </source>
</evidence>
<dbReference type="InterPro" id="IPR053142">
    <property type="entry name" value="PchR_regulatory_protein"/>
</dbReference>
<gene>
    <name evidence="5" type="ORF">HHU12_08795</name>
</gene>
<sequence>MKENIQQFTFHYEGNFSVEDFLQTLAHQYQGTYKDDVLKIKNSAFDLKVKYYEWIQGIKITTNTITFYEQVALHYQTDQNDSNLYFSFYPQIDFQRKNWEDKTVVQNTKSPIALIEKNIGEVTLHFEPQEKREWISIEIPSSYFENIKHQDTLNINKYLTEKTYAYVELLPFEISKSLYELMDYKGEKALTSSFITYRLLELTTKFLFLIENRNDEQTNMNPDDIRRMIQVEAELIKDVAQLPYLPALCEQFGISETKLQKDFKQMFGTTVYKYFQNYRFETTKQFLMETGLSMTQIALDCGFSSLKKFSTAFKEKYGVSPSVFRKKGMNQ</sequence>
<keyword evidence="6" id="KW-1185">Reference proteome</keyword>
<dbReference type="RefSeq" id="WP_169656369.1">
    <property type="nucleotide sequence ID" value="NZ_JABANE010000018.1"/>
</dbReference>